<dbReference type="PROSITE" id="PS50110">
    <property type="entry name" value="RESPONSE_REGULATORY"/>
    <property type="match status" value="1"/>
</dbReference>
<dbReference type="GO" id="GO:0000160">
    <property type="term" value="P:phosphorelay signal transduction system"/>
    <property type="evidence" value="ECO:0007669"/>
    <property type="project" value="InterPro"/>
</dbReference>
<dbReference type="Pfam" id="PF00072">
    <property type="entry name" value="Response_reg"/>
    <property type="match status" value="1"/>
</dbReference>
<dbReference type="EMBL" id="CP001860">
    <property type="protein sequence ID" value="ADB59646.1"/>
    <property type="molecule type" value="Genomic_DNA"/>
</dbReference>
<dbReference type="SUPFAM" id="SSF52172">
    <property type="entry name" value="CheY-like"/>
    <property type="match status" value="1"/>
</dbReference>
<name>D2RX34_HALTV</name>
<dbReference type="CDD" id="cd17557">
    <property type="entry name" value="REC_Rcp-like"/>
    <property type="match status" value="1"/>
</dbReference>
<feature type="modified residue" description="4-aspartylphosphate" evidence="1">
    <location>
        <position position="75"/>
    </location>
</feature>
<reference evidence="3 4" key="1">
    <citation type="journal article" date="2010" name="Stand. Genomic Sci.">
        <title>Complete genome sequence of Haloterrigena turkmenica type strain (4k).</title>
        <authorList>
            <person name="Saunders E."/>
            <person name="Tindall B.J."/>
            <person name="Fahnrich R."/>
            <person name="Lapidus A."/>
            <person name="Copeland A."/>
            <person name="Del Rio T.G."/>
            <person name="Lucas S."/>
            <person name="Chen F."/>
            <person name="Tice H."/>
            <person name="Cheng J.F."/>
            <person name="Han C."/>
            <person name="Detter J.C."/>
            <person name="Bruce D."/>
            <person name="Goodwin L."/>
            <person name="Chain P."/>
            <person name="Pitluck S."/>
            <person name="Pati A."/>
            <person name="Ivanova N."/>
            <person name="Mavromatis K."/>
            <person name="Chen A."/>
            <person name="Palaniappan K."/>
            <person name="Land M."/>
            <person name="Hauser L."/>
            <person name="Chang Y.J."/>
            <person name="Jeffries C.D."/>
            <person name="Brettin T."/>
            <person name="Rohde M."/>
            <person name="Goker M."/>
            <person name="Bristow J."/>
            <person name="Eisen J.A."/>
            <person name="Markowitz V."/>
            <person name="Hugenholtz P."/>
            <person name="Klenk H.P."/>
            <person name="Kyrpides N.C."/>
        </authorList>
    </citation>
    <scope>NUCLEOTIDE SEQUENCE [LARGE SCALE GENOMIC DNA]</scope>
    <source>
        <strain evidence="4">ATCC 51198 / DSM 5511 / JCM 9101 / NCIMB 13204 / VKM B-1734 / 4k</strain>
    </source>
</reference>
<keyword evidence="1" id="KW-0597">Phosphoprotein</keyword>
<evidence type="ECO:0000313" key="4">
    <source>
        <dbReference type="Proteomes" id="UP000001903"/>
    </source>
</evidence>
<dbReference type="Proteomes" id="UP000001903">
    <property type="component" value="Chromosome"/>
</dbReference>
<evidence type="ECO:0000256" key="1">
    <source>
        <dbReference type="PROSITE-ProRule" id="PRU00169"/>
    </source>
</evidence>
<dbReference type="PANTHER" id="PTHR44520:SF2">
    <property type="entry name" value="RESPONSE REGULATOR RCP1"/>
    <property type="match status" value="1"/>
</dbReference>
<dbReference type="InterPro" id="IPR052893">
    <property type="entry name" value="TCS_response_regulator"/>
</dbReference>
<dbReference type="AlphaFoldDB" id="D2RX34"/>
<dbReference type="HOGENOM" id="CLU_000445_69_17_2"/>
<dbReference type="eggNOG" id="arCOG02589">
    <property type="taxonomic scope" value="Archaea"/>
</dbReference>
<organism evidence="3 4">
    <name type="scientific">Haloterrigena turkmenica (strain ATCC 51198 / DSM 5511 / JCM 9101 / NCIMB 13204 / VKM B-1734 / 4k)</name>
    <name type="common">Halococcus turkmenicus</name>
    <dbReference type="NCBI Taxonomy" id="543526"/>
    <lineage>
        <taxon>Archaea</taxon>
        <taxon>Methanobacteriati</taxon>
        <taxon>Methanobacteriota</taxon>
        <taxon>Stenosarchaea group</taxon>
        <taxon>Halobacteria</taxon>
        <taxon>Halobacteriales</taxon>
        <taxon>Natrialbaceae</taxon>
        <taxon>Haloterrigena</taxon>
    </lineage>
</organism>
<dbReference type="OrthoDB" id="9652at2157"/>
<accession>D2RX34</accession>
<dbReference type="KEGG" id="htu:Htur_0749"/>
<dbReference type="SMART" id="SM00448">
    <property type="entry name" value="REC"/>
    <property type="match status" value="1"/>
</dbReference>
<proteinExistence type="predicted"/>
<dbReference type="InterPro" id="IPR011006">
    <property type="entry name" value="CheY-like_superfamily"/>
</dbReference>
<sequence length="156" mass="17233">MSTFTHQCSAVEPVDILFVEDNPHDVTLLRDAFESVVSDRETRLHAVVSGSDAMSFLCRSVESDSDSPPNFVLLDLNLPSYGGTEILEAITAVPQLRRLPIVVLSGSDDRSDIARCYEGYANAYLTKPSDLDEFISLVETIDRFWFTQATLPSASI</sequence>
<gene>
    <name evidence="3" type="ordered locus">Htur_0749</name>
</gene>
<dbReference type="Gene3D" id="3.40.50.2300">
    <property type="match status" value="1"/>
</dbReference>
<dbReference type="PANTHER" id="PTHR44520">
    <property type="entry name" value="RESPONSE REGULATOR RCP1-RELATED"/>
    <property type="match status" value="1"/>
</dbReference>
<keyword evidence="4" id="KW-1185">Reference proteome</keyword>
<dbReference type="STRING" id="543526.Htur_0749"/>
<evidence type="ECO:0000313" key="3">
    <source>
        <dbReference type="EMBL" id="ADB59646.1"/>
    </source>
</evidence>
<evidence type="ECO:0000259" key="2">
    <source>
        <dbReference type="PROSITE" id="PS50110"/>
    </source>
</evidence>
<feature type="domain" description="Response regulatory" evidence="2">
    <location>
        <begin position="15"/>
        <end position="142"/>
    </location>
</feature>
<dbReference type="GeneID" id="8741332"/>
<dbReference type="RefSeq" id="WP_012941966.1">
    <property type="nucleotide sequence ID" value="NC_013743.1"/>
</dbReference>
<protein>
    <submittedName>
        <fullName evidence="3">Response regulator receiver protein</fullName>
    </submittedName>
</protein>
<dbReference type="InterPro" id="IPR001789">
    <property type="entry name" value="Sig_transdc_resp-reg_receiver"/>
</dbReference>